<dbReference type="AlphaFoldDB" id="A0A170U8U9"/>
<evidence type="ECO:0008006" key="2">
    <source>
        <dbReference type="Google" id="ProtNLM"/>
    </source>
</evidence>
<reference evidence="1" key="2">
    <citation type="journal article" date="2017" name="J. Med. Entomol.">
        <title>Transcriptome Analysis of the Triatoma infestans (Hemiptera: Reduviidae) Integument.</title>
        <authorList>
            <person name="Calderon-Fernandez G.M."/>
            <person name="Moriconi D.E."/>
            <person name="Dulbecco A.B."/>
            <person name="Juarez M.P."/>
        </authorList>
    </citation>
    <scope>NUCLEOTIDE SEQUENCE</scope>
    <source>
        <strain evidence="1">Int1</strain>
        <tissue evidence="1">Integument</tissue>
    </source>
</reference>
<name>A0A170U8U9_TRIIF</name>
<proteinExistence type="predicted"/>
<reference evidence="1" key="1">
    <citation type="submission" date="2016-04" db="EMBL/GenBank/DDBJ databases">
        <authorList>
            <person name="Calderon-Fernandez G.M.Sr."/>
        </authorList>
    </citation>
    <scope>NUCLEOTIDE SEQUENCE</scope>
    <source>
        <strain evidence="1">Int1</strain>
        <tissue evidence="1">Integument</tissue>
    </source>
</reference>
<feature type="non-terminal residue" evidence="1">
    <location>
        <position position="1"/>
    </location>
</feature>
<accession>A0A170U8U9</accession>
<organism evidence="1">
    <name type="scientific">Triatoma infestans</name>
    <name type="common">Assassin bug</name>
    <dbReference type="NCBI Taxonomy" id="30076"/>
    <lineage>
        <taxon>Eukaryota</taxon>
        <taxon>Metazoa</taxon>
        <taxon>Ecdysozoa</taxon>
        <taxon>Arthropoda</taxon>
        <taxon>Hexapoda</taxon>
        <taxon>Insecta</taxon>
        <taxon>Pterygota</taxon>
        <taxon>Neoptera</taxon>
        <taxon>Paraneoptera</taxon>
        <taxon>Hemiptera</taxon>
        <taxon>Heteroptera</taxon>
        <taxon>Panheteroptera</taxon>
        <taxon>Cimicomorpha</taxon>
        <taxon>Reduviidae</taxon>
        <taxon>Triatominae</taxon>
        <taxon>Triatoma</taxon>
    </lineage>
</organism>
<evidence type="ECO:0000313" key="1">
    <source>
        <dbReference type="EMBL" id="JAR95692.1"/>
    </source>
</evidence>
<dbReference type="EMBL" id="GEMB01007755">
    <property type="protein sequence ID" value="JAR95692.1"/>
    <property type="molecule type" value="Transcribed_RNA"/>
</dbReference>
<protein>
    <recommendedName>
        <fullName evidence="2">Endonuclease-reverse transcriptase</fullName>
    </recommendedName>
</protein>
<sequence>WVQNRRQRERLLAVEMDFWRRSAGCSRRDEVRNNDIRKRMGVERNILEIIDTKALTWYGHVRRMGLGRLPRVVMESEVDVRRKRGR</sequence>